<reference evidence="1" key="1">
    <citation type="journal article" date="2020" name="mSystems">
        <title>Genome- and Community-Level Interaction Insights into Carbon Utilization and Element Cycling Functions of Hydrothermarchaeota in Hydrothermal Sediment.</title>
        <authorList>
            <person name="Zhou Z."/>
            <person name="Liu Y."/>
            <person name="Xu W."/>
            <person name="Pan J."/>
            <person name="Luo Z.H."/>
            <person name="Li M."/>
        </authorList>
    </citation>
    <scope>NUCLEOTIDE SEQUENCE [LARGE SCALE GENOMIC DNA]</scope>
    <source>
        <strain evidence="1">HyVt-369</strain>
    </source>
</reference>
<dbReference type="Proteomes" id="UP000885695">
    <property type="component" value="Unassembled WGS sequence"/>
</dbReference>
<name>A0A7C1T1S3_UNCC3</name>
<organism evidence="1">
    <name type="scientific">candidate division CPR3 bacterium</name>
    <dbReference type="NCBI Taxonomy" id="2268181"/>
    <lineage>
        <taxon>Bacteria</taxon>
        <taxon>Bacteria division CPR3</taxon>
    </lineage>
</organism>
<dbReference type="AlphaFoldDB" id="A0A7C1T1S3"/>
<comment type="caution">
    <text evidence="1">The sequence shown here is derived from an EMBL/GenBank/DDBJ whole genome shotgun (WGS) entry which is preliminary data.</text>
</comment>
<sequence>MPVMKENMIEVKLRDAKKVLLRAGYKQQGSGKGFVKIVGGESRFHIFLPNRDTVKMHFDFRVIRNKDNKTYHSSVNDKSLRKEIKRIKKYA</sequence>
<evidence type="ECO:0000313" key="1">
    <source>
        <dbReference type="EMBL" id="HEB13360.1"/>
    </source>
</evidence>
<accession>A0A7C1T1S3</accession>
<gene>
    <name evidence="1" type="ORF">ENI13_00085</name>
</gene>
<dbReference type="EMBL" id="DRHL01000003">
    <property type="protein sequence ID" value="HEB13360.1"/>
    <property type="molecule type" value="Genomic_DNA"/>
</dbReference>
<protein>
    <submittedName>
        <fullName evidence="1">Uncharacterized protein</fullName>
    </submittedName>
</protein>
<proteinExistence type="predicted"/>